<evidence type="ECO:0000313" key="4">
    <source>
        <dbReference type="EMBL" id="HFJ54257.1"/>
    </source>
</evidence>
<dbReference type="CDD" id="cd00885">
    <property type="entry name" value="cinA"/>
    <property type="match status" value="1"/>
</dbReference>
<dbReference type="Gene3D" id="3.90.950.20">
    <property type="entry name" value="CinA-like"/>
    <property type="match status" value="1"/>
</dbReference>
<evidence type="ECO:0000313" key="3">
    <source>
        <dbReference type="EMBL" id="HEA87302.1"/>
    </source>
</evidence>
<dbReference type="InterPro" id="IPR001453">
    <property type="entry name" value="MoaB/Mog_dom"/>
</dbReference>
<sequence length="408" mass="44473">MECELIVVGDELLRGSVVDTNSAFIARRLAELGITVKRVVRVGDEEKDIRLALAESLIRVRLIFITGGLGPTDDDRTLAAVCGLINRSMSVNSTVRTRIQRIFEKKKIKMPRLAERQAYIPQGAKVFLNPIGMVPGMAIEHQGSIIILLPGVPQEMKVLLDNGIIDYLKNNKIVTYQKIHTALVRTSGLIESQWAPRLEKKLKKFPCVRIGYYPSVSGLDLVFSGPDEFNVKRCVSLAVELLGDNVYAVAEKSLAEIVGDLLRKNRFTVATAESCTGGLVGDLITSVPGSSDYFLGGVIAYANDIKENLLGVSKTTLERHGAVSRETVNEMLKGTVRITGADCAVAVSGIAGPGGGTKAKPVGLVYIGVLAGKKQRIQQYMFSGTRELIKQRAAWTAIDQLRRVLIRL</sequence>
<name>A0A7C1RYS0_UNCW3</name>
<dbReference type="PANTHER" id="PTHR13939:SF0">
    <property type="entry name" value="NMN AMIDOHYDROLASE-LIKE PROTEIN YFAY"/>
    <property type="match status" value="1"/>
</dbReference>
<accession>A0A7C1RYS0</accession>
<dbReference type="NCBIfam" id="TIGR00199">
    <property type="entry name" value="PncC_domain"/>
    <property type="match status" value="1"/>
</dbReference>
<dbReference type="InterPro" id="IPR036425">
    <property type="entry name" value="MoaB/Mog-like_dom_sf"/>
</dbReference>
<dbReference type="InterPro" id="IPR050101">
    <property type="entry name" value="CinA"/>
</dbReference>
<dbReference type="EMBL" id="DSTU01000008">
    <property type="protein sequence ID" value="HFJ54257.1"/>
    <property type="molecule type" value="Genomic_DNA"/>
</dbReference>
<dbReference type="Pfam" id="PF00994">
    <property type="entry name" value="MoCF_biosynth"/>
    <property type="match status" value="1"/>
</dbReference>
<evidence type="ECO:0000256" key="1">
    <source>
        <dbReference type="HAMAP-Rule" id="MF_00226"/>
    </source>
</evidence>
<protein>
    <recommendedName>
        <fullName evidence="1">CinA-like protein</fullName>
    </recommendedName>
</protein>
<feature type="domain" description="MoaB/Mog" evidence="2">
    <location>
        <begin position="4"/>
        <end position="171"/>
    </location>
</feature>
<comment type="similarity">
    <text evidence="1">Belongs to the CinA family.</text>
</comment>
<dbReference type="SUPFAM" id="SSF142433">
    <property type="entry name" value="CinA-like"/>
    <property type="match status" value="1"/>
</dbReference>
<dbReference type="AlphaFoldDB" id="A0A7C1RYS0"/>
<proteinExistence type="inferred from homology"/>
<dbReference type="InterPro" id="IPR036653">
    <property type="entry name" value="CinA-like_C"/>
</dbReference>
<comment type="caution">
    <text evidence="3">The sequence shown here is derived from an EMBL/GenBank/DDBJ whole genome shotgun (WGS) entry which is preliminary data.</text>
</comment>
<dbReference type="EMBL" id="DSLG01000005">
    <property type="protein sequence ID" value="HEA87302.1"/>
    <property type="molecule type" value="Genomic_DNA"/>
</dbReference>
<dbReference type="HAMAP" id="MF_00226_B">
    <property type="entry name" value="CinA_B"/>
    <property type="match status" value="1"/>
</dbReference>
<reference evidence="3" key="1">
    <citation type="journal article" date="2020" name="mSystems">
        <title>Genome- and Community-Level Interaction Insights into Carbon Utilization and Element Cycling Functions of Hydrothermarchaeota in Hydrothermal Sediment.</title>
        <authorList>
            <person name="Zhou Z."/>
            <person name="Liu Y."/>
            <person name="Xu W."/>
            <person name="Pan J."/>
            <person name="Luo Z.H."/>
            <person name="Li M."/>
        </authorList>
    </citation>
    <scope>NUCLEOTIDE SEQUENCE [LARGE SCALE GENOMIC DNA]</scope>
    <source>
        <strain evidence="3">SpSt-265</strain>
        <strain evidence="4">SpSt-465</strain>
    </source>
</reference>
<dbReference type="Gene3D" id="3.40.980.10">
    <property type="entry name" value="MoaB/Mog-like domain"/>
    <property type="match status" value="1"/>
</dbReference>
<organism evidence="3">
    <name type="scientific">candidate division WOR-3 bacterium</name>
    <dbReference type="NCBI Taxonomy" id="2052148"/>
    <lineage>
        <taxon>Bacteria</taxon>
        <taxon>Bacteria division WOR-3</taxon>
    </lineage>
</organism>
<dbReference type="PANTHER" id="PTHR13939">
    <property type="entry name" value="NICOTINAMIDE-NUCLEOTIDE AMIDOHYDROLASE PNCC"/>
    <property type="match status" value="1"/>
</dbReference>
<dbReference type="NCBIfam" id="NF001813">
    <property type="entry name" value="PRK00549.1"/>
    <property type="match status" value="1"/>
</dbReference>
<evidence type="ECO:0000259" key="2">
    <source>
        <dbReference type="SMART" id="SM00852"/>
    </source>
</evidence>
<dbReference type="SUPFAM" id="SSF53218">
    <property type="entry name" value="Molybdenum cofactor biosynthesis proteins"/>
    <property type="match status" value="1"/>
</dbReference>
<dbReference type="InterPro" id="IPR008136">
    <property type="entry name" value="CinA_C"/>
</dbReference>
<dbReference type="SMART" id="SM00852">
    <property type="entry name" value="MoCF_biosynth"/>
    <property type="match status" value="1"/>
</dbReference>
<gene>
    <name evidence="3" type="ORF">ENP94_04735</name>
    <name evidence="4" type="ORF">ENS16_06170</name>
</gene>
<dbReference type="Pfam" id="PF02464">
    <property type="entry name" value="CinA"/>
    <property type="match status" value="1"/>
</dbReference>
<dbReference type="NCBIfam" id="TIGR00200">
    <property type="entry name" value="cinA_nterm"/>
    <property type="match status" value="1"/>
</dbReference>
<dbReference type="InterPro" id="IPR008135">
    <property type="entry name" value="Competence-induced_CinA"/>
</dbReference>
<dbReference type="PIRSF" id="PIRSF006728">
    <property type="entry name" value="CinA"/>
    <property type="match status" value="1"/>
</dbReference>